<dbReference type="Pfam" id="PF00067">
    <property type="entry name" value="p450"/>
    <property type="match status" value="1"/>
</dbReference>
<keyword evidence="9 12" id="KW-0408">Iron</keyword>
<comment type="subcellular location">
    <subcellularLocation>
        <location evidence="2">Membrane</location>
        <topology evidence="2">Single-pass membrane protein</topology>
    </subcellularLocation>
</comment>
<evidence type="ECO:0000256" key="8">
    <source>
        <dbReference type="ARBA" id="ARBA00023002"/>
    </source>
</evidence>
<evidence type="ECO:0000256" key="1">
    <source>
        <dbReference type="ARBA" id="ARBA00001971"/>
    </source>
</evidence>
<comment type="cofactor">
    <cofactor evidence="1">
        <name>heme</name>
        <dbReference type="ChEBI" id="CHEBI:30413"/>
    </cofactor>
</comment>
<dbReference type="GO" id="GO:0016020">
    <property type="term" value="C:membrane"/>
    <property type="evidence" value="ECO:0007669"/>
    <property type="project" value="UniProtKB-SubCell"/>
</dbReference>
<keyword evidence="4 12" id="KW-0349">Heme</keyword>
<protein>
    <submittedName>
        <fullName evidence="13">OLC1v1029249C1</fullName>
    </submittedName>
</protein>
<keyword evidence="14" id="KW-1185">Reference proteome</keyword>
<dbReference type="GO" id="GO:0004497">
    <property type="term" value="F:monooxygenase activity"/>
    <property type="evidence" value="ECO:0007669"/>
    <property type="project" value="UniProtKB-KW"/>
</dbReference>
<dbReference type="PANTHER" id="PTHR24286">
    <property type="entry name" value="CYTOCHROME P450 26"/>
    <property type="match status" value="1"/>
</dbReference>
<proteinExistence type="inferred from homology"/>
<evidence type="ECO:0000256" key="7">
    <source>
        <dbReference type="ARBA" id="ARBA00022989"/>
    </source>
</evidence>
<keyword evidence="7" id="KW-1133">Transmembrane helix</keyword>
<gene>
    <name evidence="13" type="ORF">OLC1_LOCUS5036</name>
</gene>
<dbReference type="Gene3D" id="1.10.630.10">
    <property type="entry name" value="Cytochrome P450"/>
    <property type="match status" value="2"/>
</dbReference>
<evidence type="ECO:0000313" key="13">
    <source>
        <dbReference type="EMBL" id="CAI9093691.1"/>
    </source>
</evidence>
<evidence type="ECO:0000256" key="10">
    <source>
        <dbReference type="ARBA" id="ARBA00023033"/>
    </source>
</evidence>
<dbReference type="GO" id="GO:0020037">
    <property type="term" value="F:heme binding"/>
    <property type="evidence" value="ECO:0007669"/>
    <property type="project" value="InterPro"/>
</dbReference>
<keyword evidence="10 12" id="KW-0503">Monooxygenase</keyword>
<dbReference type="PANTHER" id="PTHR24286:SF349">
    <property type="entry name" value="CYTOCHROME P450 716A1-RELATED"/>
    <property type="match status" value="1"/>
</dbReference>
<evidence type="ECO:0000313" key="14">
    <source>
        <dbReference type="Proteomes" id="UP001161247"/>
    </source>
</evidence>
<name>A0AAV1CE24_OLDCO</name>
<dbReference type="GO" id="GO:0016125">
    <property type="term" value="P:sterol metabolic process"/>
    <property type="evidence" value="ECO:0007669"/>
    <property type="project" value="TreeGrafter"/>
</dbReference>
<evidence type="ECO:0000256" key="4">
    <source>
        <dbReference type="ARBA" id="ARBA00022617"/>
    </source>
</evidence>
<dbReference type="InterPro" id="IPR017972">
    <property type="entry name" value="Cyt_P450_CS"/>
</dbReference>
<evidence type="ECO:0000256" key="5">
    <source>
        <dbReference type="ARBA" id="ARBA00022692"/>
    </source>
</evidence>
<evidence type="ECO:0000256" key="2">
    <source>
        <dbReference type="ARBA" id="ARBA00004167"/>
    </source>
</evidence>
<dbReference type="InterPro" id="IPR036396">
    <property type="entry name" value="Cyt_P450_sf"/>
</dbReference>
<organism evidence="13 14">
    <name type="scientific">Oldenlandia corymbosa var. corymbosa</name>
    <dbReference type="NCBI Taxonomy" id="529605"/>
    <lineage>
        <taxon>Eukaryota</taxon>
        <taxon>Viridiplantae</taxon>
        <taxon>Streptophyta</taxon>
        <taxon>Embryophyta</taxon>
        <taxon>Tracheophyta</taxon>
        <taxon>Spermatophyta</taxon>
        <taxon>Magnoliopsida</taxon>
        <taxon>eudicotyledons</taxon>
        <taxon>Gunneridae</taxon>
        <taxon>Pentapetalae</taxon>
        <taxon>asterids</taxon>
        <taxon>lamiids</taxon>
        <taxon>Gentianales</taxon>
        <taxon>Rubiaceae</taxon>
        <taxon>Rubioideae</taxon>
        <taxon>Spermacoceae</taxon>
        <taxon>Hedyotis-Oldenlandia complex</taxon>
        <taxon>Oldenlandia</taxon>
    </lineage>
</organism>
<reference evidence="13" key="1">
    <citation type="submission" date="2023-03" db="EMBL/GenBank/DDBJ databases">
        <authorList>
            <person name="Julca I."/>
        </authorList>
    </citation>
    <scope>NUCLEOTIDE SEQUENCE</scope>
</reference>
<keyword evidence="5" id="KW-0812">Transmembrane</keyword>
<dbReference type="PROSITE" id="PS00086">
    <property type="entry name" value="CYTOCHROME_P450"/>
    <property type="match status" value="1"/>
</dbReference>
<dbReference type="GO" id="GO:0005506">
    <property type="term" value="F:iron ion binding"/>
    <property type="evidence" value="ECO:0007669"/>
    <property type="project" value="InterPro"/>
</dbReference>
<comment type="similarity">
    <text evidence="3 12">Belongs to the cytochrome P450 family.</text>
</comment>
<dbReference type="SUPFAM" id="SSF48264">
    <property type="entry name" value="Cytochrome P450"/>
    <property type="match status" value="1"/>
</dbReference>
<evidence type="ECO:0000256" key="6">
    <source>
        <dbReference type="ARBA" id="ARBA00022723"/>
    </source>
</evidence>
<dbReference type="GO" id="GO:0016705">
    <property type="term" value="F:oxidoreductase activity, acting on paired donors, with incorporation or reduction of molecular oxygen"/>
    <property type="evidence" value="ECO:0007669"/>
    <property type="project" value="InterPro"/>
</dbReference>
<keyword evidence="6 12" id="KW-0479">Metal-binding</keyword>
<keyword evidence="11" id="KW-0472">Membrane</keyword>
<keyword evidence="8 12" id="KW-0560">Oxidoreductase</keyword>
<dbReference type="AlphaFoldDB" id="A0AAV1CE24"/>
<evidence type="ECO:0000256" key="3">
    <source>
        <dbReference type="ARBA" id="ARBA00010617"/>
    </source>
</evidence>
<sequence>MPFCTFLETEQNDILAAKEGHELLCWEDLRKMKYSWSVASEVLGIWTPTRGTFREAITDFNYEGYTIPKGSKETTVQSPYTFVPFGGGPRTCPGAEYAKMVILAFVHNVVTKFRWEKKIPEEGITHYPSPMPAYQLPLHLYPHKC</sequence>
<evidence type="ECO:0000256" key="9">
    <source>
        <dbReference type="ARBA" id="ARBA00023004"/>
    </source>
</evidence>
<evidence type="ECO:0000256" key="12">
    <source>
        <dbReference type="RuleBase" id="RU000461"/>
    </source>
</evidence>
<dbReference type="InterPro" id="IPR001128">
    <property type="entry name" value="Cyt_P450"/>
</dbReference>
<accession>A0AAV1CE24</accession>
<dbReference type="Proteomes" id="UP001161247">
    <property type="component" value="Chromosome 2"/>
</dbReference>
<dbReference type="EMBL" id="OX459119">
    <property type="protein sequence ID" value="CAI9093691.1"/>
    <property type="molecule type" value="Genomic_DNA"/>
</dbReference>
<evidence type="ECO:0000256" key="11">
    <source>
        <dbReference type="ARBA" id="ARBA00023136"/>
    </source>
</evidence>